<accession>A0ABQ2IS29</accession>
<comment type="caution">
    <text evidence="2">The sequence shown here is derived from an EMBL/GenBank/DDBJ whole genome shotgun (WGS) entry which is preliminary data.</text>
</comment>
<sequence length="196" mass="21478">MKSVDLRRRAYFADADIARFREELDEHRHWLVMWFSSAILPLRARKTRNHLADQGTGSHLIGPARRNGSTPQHNSYRVKHAADQSIRHASPVAPAGPSMRANPATSRTWLATISDGRVVADVDTLPGDLDGGVTHICGEFDRLRRGGLVMLTKSTGFTLALPSADASIILLEPIGTHLTTQTSSRLRQPTIIGSSK</sequence>
<evidence type="ECO:0000313" key="2">
    <source>
        <dbReference type="EMBL" id="GGN23453.1"/>
    </source>
</evidence>
<evidence type="ECO:0000313" key="3">
    <source>
        <dbReference type="Proteomes" id="UP000597656"/>
    </source>
</evidence>
<evidence type="ECO:0000256" key="1">
    <source>
        <dbReference type="SAM" id="MobiDB-lite"/>
    </source>
</evidence>
<organism evidence="2 3">
    <name type="scientific">Lentzea pudingi</name>
    <dbReference type="NCBI Taxonomy" id="1789439"/>
    <lineage>
        <taxon>Bacteria</taxon>
        <taxon>Bacillati</taxon>
        <taxon>Actinomycetota</taxon>
        <taxon>Actinomycetes</taxon>
        <taxon>Pseudonocardiales</taxon>
        <taxon>Pseudonocardiaceae</taxon>
        <taxon>Lentzea</taxon>
    </lineage>
</organism>
<dbReference type="RefSeq" id="WP_189159760.1">
    <property type="nucleotide sequence ID" value="NZ_BMNC01000019.1"/>
</dbReference>
<reference evidence="3" key="1">
    <citation type="journal article" date="2019" name="Int. J. Syst. Evol. Microbiol.">
        <title>The Global Catalogue of Microorganisms (GCM) 10K type strain sequencing project: providing services to taxonomists for standard genome sequencing and annotation.</title>
        <authorList>
            <consortium name="The Broad Institute Genomics Platform"/>
            <consortium name="The Broad Institute Genome Sequencing Center for Infectious Disease"/>
            <person name="Wu L."/>
            <person name="Ma J."/>
        </authorList>
    </citation>
    <scope>NUCLEOTIDE SEQUENCE [LARGE SCALE GENOMIC DNA]</scope>
    <source>
        <strain evidence="3">CGMCC 4.7319</strain>
    </source>
</reference>
<gene>
    <name evidence="2" type="ORF">GCM10011609_76290</name>
</gene>
<dbReference type="EMBL" id="BMNC01000019">
    <property type="protein sequence ID" value="GGN23453.1"/>
    <property type="molecule type" value="Genomic_DNA"/>
</dbReference>
<protein>
    <submittedName>
        <fullName evidence="2">Uncharacterized protein</fullName>
    </submittedName>
</protein>
<dbReference type="Proteomes" id="UP000597656">
    <property type="component" value="Unassembled WGS sequence"/>
</dbReference>
<proteinExistence type="predicted"/>
<feature type="region of interest" description="Disordered" evidence="1">
    <location>
        <begin position="53"/>
        <end position="78"/>
    </location>
</feature>
<keyword evidence="3" id="KW-1185">Reference proteome</keyword>
<name>A0ABQ2IS29_9PSEU</name>